<evidence type="ECO:0000256" key="1">
    <source>
        <dbReference type="SAM" id="MobiDB-lite"/>
    </source>
</evidence>
<dbReference type="AlphaFoldDB" id="A0AA88K1E5"/>
<gene>
    <name evidence="2" type="ORF">F0P96_00605</name>
</gene>
<dbReference type="Proteomes" id="UP000326380">
    <property type="component" value="Unassembled WGS sequence"/>
</dbReference>
<dbReference type="EMBL" id="VTWU01000001">
    <property type="protein sequence ID" value="KAA9339167.1"/>
    <property type="molecule type" value="Genomic_DNA"/>
</dbReference>
<evidence type="ECO:0000313" key="3">
    <source>
        <dbReference type="Proteomes" id="UP000326380"/>
    </source>
</evidence>
<protein>
    <submittedName>
        <fullName evidence="2">Uncharacterized protein</fullName>
    </submittedName>
</protein>
<proteinExistence type="predicted"/>
<dbReference type="RefSeq" id="WP_151076815.1">
    <property type="nucleotide sequence ID" value="NZ_VTWU01000001.1"/>
</dbReference>
<name>A0AA88K1E5_9BACT</name>
<keyword evidence="3" id="KW-1185">Reference proteome</keyword>
<feature type="region of interest" description="Disordered" evidence="1">
    <location>
        <begin position="1"/>
        <end position="46"/>
    </location>
</feature>
<organism evidence="2 3">
    <name type="scientific">Hymenobacter busanensis</name>
    <dbReference type="NCBI Taxonomy" id="2607656"/>
    <lineage>
        <taxon>Bacteria</taxon>
        <taxon>Pseudomonadati</taxon>
        <taxon>Bacteroidota</taxon>
        <taxon>Cytophagia</taxon>
        <taxon>Cytophagales</taxon>
        <taxon>Hymenobacteraceae</taxon>
        <taxon>Hymenobacter</taxon>
    </lineage>
</organism>
<evidence type="ECO:0000313" key="2">
    <source>
        <dbReference type="EMBL" id="KAA9339167.1"/>
    </source>
</evidence>
<reference evidence="2 3" key="1">
    <citation type="submission" date="2019-09" db="EMBL/GenBank/DDBJ databases">
        <title>Genome sequence of Hymenobacter sp. M3.</title>
        <authorList>
            <person name="Srinivasan S."/>
        </authorList>
    </citation>
    <scope>NUCLEOTIDE SEQUENCE [LARGE SCALE GENOMIC DNA]</scope>
    <source>
        <strain evidence="2 3">M3</strain>
    </source>
</reference>
<accession>A0AA88K1E5</accession>
<comment type="caution">
    <text evidence="2">The sequence shown here is derived from an EMBL/GenBank/DDBJ whole genome shotgun (WGS) entry which is preliminary data.</text>
</comment>
<sequence length="64" mass="6835">MTLSPTPFPTEAAPPGANPAPVFAMPDAAALEEMDPTPPAPTPKPRFLYWETIDPVSNSPYPLD</sequence>